<evidence type="ECO:0000256" key="2">
    <source>
        <dbReference type="ARBA" id="ARBA00022741"/>
    </source>
</evidence>
<dbReference type="Gene3D" id="3.30.70.1230">
    <property type="entry name" value="Nucleotide cyclase"/>
    <property type="match status" value="1"/>
</dbReference>
<evidence type="ECO:0000256" key="3">
    <source>
        <dbReference type="ARBA" id="ARBA00022840"/>
    </source>
</evidence>
<dbReference type="Pfam" id="PF00069">
    <property type="entry name" value="Pkinase"/>
    <property type="match status" value="1"/>
</dbReference>
<dbReference type="InterPro" id="IPR000719">
    <property type="entry name" value="Prot_kinase_dom"/>
</dbReference>
<sequence>MSKDALREDGNAWPDTGASLASGASKPVSESDDSFLREVLQVEPSSRLPVPGQRLGGPEGRRFEILEPMGRGGMGQVFRARDETLRREVALKFLLPRPGFEELALAEARAVARLDHENIVRIFDVAEWSHTPGDARVPFLVMECLEGESLAGLLRRERPELRRALEILEAIAAGLAHAHARGIVHRDLKPGNVFLTREGTVKLLDFGLSHLAVEPVRSKLQPAGGTPAYMAPEQWRGEPQDARTDIWAAGVVLYELLTGEPPFQGATMAELRERVTSLEPAPPVRVRHPEVPRRVAVLLTTALAKEPARRFSSALELRQEVRELRGRLFEAGRETRGAAAEPQRRQVSLVSCQLAGLAEGGASLDLEDLGELEAAFHEACVEVIERHGGTVALSMGGEVLACFGWTQGREDDSERAVRAALQLTGELRDTLGRGLPHLPLSGLFVRGGVHTEWMAVGPRLQGEAPKVAAWLARRAGPGEVVVSDTTWKLVRGAFQSEPLGSHAFEGLSGRVSLETHRVRCEREGASRFERAHVAGRLSPLVGRERELEGLLGLWEQAQRGHGAFVLVSGEAGIGKSRLIEALCERVAESSSLIRVQCWSRFTTHALHPVLEMLQLAVGIRPEEPPALRLEKLKARLGALGLSEEDRALLGLLLGLPVPEGSPVLQLSPERRKEKTFESLAHMLMSCPCEDPPRLLVIEDLHWADSSLLEFLSFLLERVGKASFLVVLSARPEFQPDWPRSEGVHRLMLERLPAGRAAALVREVARERELPEETVQTLVRKTDGIPLFIEEMTRMVLEGGAAASIPLTLHELLLARLDLLPSRQKALAQLGAVVGRVFCARMLALLSERDEITVRRDIAGLMEAGLLIERERDVEPGLDYQFRHALFQKAAYQSLSRSTRRRHHRRLVPALETHFSGLVEARPEVLAHHLTEAGEHVRAIGYWARAGRLALERQDSPEALGHLTRALELLPVLTEDARRLQRELEIRMGLGLSMLQVHGYDAPETERMFARVWELFSLVGEALPQLDLPLWALFAYYRGRSEYHRAKELAERLVDLGQRHGQWALRSLGDVMSAVILFAWGRPWEAARELARVLGRPEPSLEEHRALALRYGSDPWMMALAESTIVHAVLGRMEESRRRAREALELAGRIGHPYTLGSAQIYVAMGRLLRREPQGALPLVDRALTFASERRFVIWSTWATLVRGGALAGLGRPREGLALAQGVLEAWRGRGIHNGIPSCLSVVAQTRLALGQVQEALAAIDEALVRSAETGEIGGDTWLHLVRGECLRQAGREEEAGSCFVRALAVARAQGAGLPELRATVSLCRLLRDRGQVEAARRMLERACAGFEPGGECLDLQEARALRDELSRGEAPVWGVTSP</sequence>
<dbReference type="GO" id="GO:0005737">
    <property type="term" value="C:cytoplasm"/>
    <property type="evidence" value="ECO:0007669"/>
    <property type="project" value="TreeGrafter"/>
</dbReference>
<dbReference type="GO" id="GO:0009190">
    <property type="term" value="P:cyclic nucleotide biosynthetic process"/>
    <property type="evidence" value="ECO:0007669"/>
    <property type="project" value="InterPro"/>
</dbReference>
<keyword evidence="2" id="KW-0547">Nucleotide-binding</keyword>
<dbReference type="GO" id="GO:0004016">
    <property type="term" value="F:adenylate cyclase activity"/>
    <property type="evidence" value="ECO:0007669"/>
    <property type="project" value="UniProtKB-ARBA"/>
</dbReference>
<dbReference type="PROSITE" id="PS50011">
    <property type="entry name" value="PROTEIN_KINASE_DOM"/>
    <property type="match status" value="1"/>
</dbReference>
<dbReference type="InterPro" id="IPR019734">
    <property type="entry name" value="TPR_rpt"/>
</dbReference>
<dbReference type="PANTHER" id="PTHR16305:SF28">
    <property type="entry name" value="GUANYLATE CYCLASE DOMAIN-CONTAINING PROTEIN"/>
    <property type="match status" value="1"/>
</dbReference>
<dbReference type="Gene3D" id="1.25.40.10">
    <property type="entry name" value="Tetratricopeptide repeat domain"/>
    <property type="match status" value="2"/>
</dbReference>
<feature type="region of interest" description="Disordered" evidence="4">
    <location>
        <begin position="1"/>
        <end position="36"/>
    </location>
</feature>
<dbReference type="Gene3D" id="3.40.50.300">
    <property type="entry name" value="P-loop containing nucleotide triphosphate hydrolases"/>
    <property type="match status" value="1"/>
</dbReference>
<dbReference type="RefSeq" id="WP_053066597.1">
    <property type="nucleotide sequence ID" value="NZ_CP011509.1"/>
</dbReference>
<comment type="subcellular location">
    <subcellularLocation>
        <location evidence="1">Membrane</location>
        <topology evidence="1">Single-pass membrane protein</topology>
    </subcellularLocation>
</comment>
<name>A0AAC8TED9_9BACT</name>
<dbReference type="EMBL" id="CP011509">
    <property type="protein sequence ID" value="AKJ02867.1"/>
    <property type="molecule type" value="Genomic_DNA"/>
</dbReference>
<accession>A0AAC8TED9</accession>
<reference evidence="7 9" key="2">
    <citation type="submission" date="2018-08" db="EMBL/GenBank/DDBJ databases">
        <title>Genomic Encyclopedia of Archaeal and Bacterial Type Strains, Phase II (KMG-II): from individual species to whole genera.</title>
        <authorList>
            <person name="Goeker M."/>
        </authorList>
    </citation>
    <scope>NUCLEOTIDE SEQUENCE [LARGE SCALE GENOMIC DNA]</scope>
    <source>
        <strain evidence="7 9">DSM 2261</strain>
    </source>
</reference>
<dbReference type="EMBL" id="QUMU01000013">
    <property type="protein sequence ID" value="REG24993.1"/>
    <property type="molecule type" value="Genomic_DNA"/>
</dbReference>
<evidence type="ECO:0000313" key="8">
    <source>
        <dbReference type="Proteomes" id="UP000035579"/>
    </source>
</evidence>
<evidence type="ECO:0000313" key="7">
    <source>
        <dbReference type="EMBL" id="REG24993.1"/>
    </source>
</evidence>
<dbReference type="PANTHER" id="PTHR16305">
    <property type="entry name" value="TESTICULAR SOLUBLE ADENYLYL CYCLASE"/>
    <property type="match status" value="1"/>
</dbReference>
<evidence type="ECO:0000256" key="1">
    <source>
        <dbReference type="ARBA" id="ARBA00004167"/>
    </source>
</evidence>
<dbReference type="Gene3D" id="3.30.200.20">
    <property type="entry name" value="Phosphorylase Kinase, domain 1"/>
    <property type="match status" value="1"/>
</dbReference>
<dbReference type="Proteomes" id="UP000256345">
    <property type="component" value="Unassembled WGS sequence"/>
</dbReference>
<dbReference type="KEGG" id="age:AA314_04493"/>
<dbReference type="Gene3D" id="1.10.510.10">
    <property type="entry name" value="Transferase(Phosphotransferase) domain 1"/>
    <property type="match status" value="1"/>
</dbReference>
<dbReference type="Pfam" id="PF13191">
    <property type="entry name" value="AAA_16"/>
    <property type="match status" value="1"/>
</dbReference>
<feature type="compositionally biased region" description="Basic and acidic residues" evidence="4">
    <location>
        <begin position="1"/>
        <end position="10"/>
    </location>
</feature>
<dbReference type="InterPro" id="IPR011990">
    <property type="entry name" value="TPR-like_helical_dom_sf"/>
</dbReference>
<dbReference type="SUPFAM" id="SSF56112">
    <property type="entry name" value="Protein kinase-like (PK-like)"/>
    <property type="match status" value="1"/>
</dbReference>
<dbReference type="SUPFAM" id="SSF55073">
    <property type="entry name" value="Nucleotide cyclase"/>
    <property type="match status" value="1"/>
</dbReference>
<proteinExistence type="predicted"/>
<dbReference type="SMART" id="SM00028">
    <property type="entry name" value="TPR"/>
    <property type="match status" value="3"/>
</dbReference>
<dbReference type="Proteomes" id="UP000035579">
    <property type="component" value="Chromosome"/>
</dbReference>
<dbReference type="GO" id="GO:0005524">
    <property type="term" value="F:ATP binding"/>
    <property type="evidence" value="ECO:0007669"/>
    <property type="project" value="UniProtKB-KW"/>
</dbReference>
<dbReference type="InterPro" id="IPR029787">
    <property type="entry name" value="Nucleotide_cyclase"/>
</dbReference>
<dbReference type="InterPro" id="IPR027417">
    <property type="entry name" value="P-loop_NTPase"/>
</dbReference>
<dbReference type="CDD" id="cd07302">
    <property type="entry name" value="CHD"/>
    <property type="match status" value="1"/>
</dbReference>
<organism evidence="6 8">
    <name type="scientific">Archangium gephyra</name>
    <dbReference type="NCBI Taxonomy" id="48"/>
    <lineage>
        <taxon>Bacteria</taxon>
        <taxon>Pseudomonadati</taxon>
        <taxon>Myxococcota</taxon>
        <taxon>Myxococcia</taxon>
        <taxon>Myxococcales</taxon>
        <taxon>Cystobacterineae</taxon>
        <taxon>Archangiaceae</taxon>
        <taxon>Archangium</taxon>
    </lineage>
</organism>
<evidence type="ECO:0000259" key="5">
    <source>
        <dbReference type="PROSITE" id="PS50011"/>
    </source>
</evidence>
<dbReference type="SUPFAM" id="SSF52540">
    <property type="entry name" value="P-loop containing nucleoside triphosphate hydrolases"/>
    <property type="match status" value="1"/>
</dbReference>
<dbReference type="GO" id="GO:0035556">
    <property type="term" value="P:intracellular signal transduction"/>
    <property type="evidence" value="ECO:0007669"/>
    <property type="project" value="InterPro"/>
</dbReference>
<dbReference type="SMART" id="SM00220">
    <property type="entry name" value="S_TKc"/>
    <property type="match status" value="1"/>
</dbReference>
<reference evidence="6 8" key="1">
    <citation type="submission" date="2015-05" db="EMBL/GenBank/DDBJ databases">
        <title>Genome assembly of Archangium gephyra DSM 2261.</title>
        <authorList>
            <person name="Sharma G."/>
            <person name="Subramanian S."/>
        </authorList>
    </citation>
    <scope>NUCLEOTIDE SEQUENCE [LARGE SCALE GENOMIC DNA]</scope>
    <source>
        <strain evidence="6 8">DSM 2261</strain>
    </source>
</reference>
<dbReference type="InterPro" id="IPR011009">
    <property type="entry name" value="Kinase-like_dom_sf"/>
</dbReference>
<gene>
    <name evidence="6" type="ORF">AA314_04493</name>
    <name evidence="7" type="ORF">ATI61_11356</name>
</gene>
<evidence type="ECO:0000256" key="4">
    <source>
        <dbReference type="SAM" id="MobiDB-lite"/>
    </source>
</evidence>
<dbReference type="SUPFAM" id="SSF48452">
    <property type="entry name" value="TPR-like"/>
    <property type="match status" value="2"/>
</dbReference>
<keyword evidence="3" id="KW-0067">ATP-binding</keyword>
<evidence type="ECO:0000313" key="6">
    <source>
        <dbReference type="EMBL" id="AKJ02867.1"/>
    </source>
</evidence>
<dbReference type="PROSITE" id="PS00108">
    <property type="entry name" value="PROTEIN_KINASE_ST"/>
    <property type="match status" value="1"/>
</dbReference>
<dbReference type="InterPro" id="IPR008271">
    <property type="entry name" value="Ser/Thr_kinase_AS"/>
</dbReference>
<dbReference type="CDD" id="cd14014">
    <property type="entry name" value="STKc_PknB_like"/>
    <property type="match status" value="1"/>
</dbReference>
<evidence type="ECO:0000313" key="9">
    <source>
        <dbReference type="Proteomes" id="UP000256345"/>
    </source>
</evidence>
<keyword evidence="9" id="KW-1185">Reference proteome</keyword>
<feature type="domain" description="Protein kinase" evidence="5">
    <location>
        <begin position="63"/>
        <end position="322"/>
    </location>
</feature>
<dbReference type="GO" id="GO:0016020">
    <property type="term" value="C:membrane"/>
    <property type="evidence" value="ECO:0007669"/>
    <property type="project" value="UniProtKB-SubCell"/>
</dbReference>
<dbReference type="InterPro" id="IPR001054">
    <property type="entry name" value="A/G_cyclase"/>
</dbReference>
<dbReference type="GO" id="GO:0004672">
    <property type="term" value="F:protein kinase activity"/>
    <property type="evidence" value="ECO:0007669"/>
    <property type="project" value="InterPro"/>
</dbReference>
<protein>
    <submittedName>
        <fullName evidence="7">ATPase</fullName>
    </submittedName>
    <submittedName>
        <fullName evidence="6">Adenylate cyclase</fullName>
    </submittedName>
</protein>
<dbReference type="InterPro" id="IPR041664">
    <property type="entry name" value="AAA_16"/>
</dbReference>